<evidence type="ECO:0000259" key="1">
    <source>
        <dbReference type="Pfam" id="PF12167"/>
    </source>
</evidence>
<dbReference type="AlphaFoldDB" id="A0A2N6KB98"/>
<feature type="domain" description="Min27-like integrase DNA-binding" evidence="1">
    <location>
        <begin position="13"/>
        <end position="52"/>
    </location>
</feature>
<evidence type="ECO:0000313" key="2">
    <source>
        <dbReference type="EMBL" id="PLZ95704.1"/>
    </source>
</evidence>
<accession>A0A2N6KB98</accession>
<reference evidence="2 3" key="1">
    <citation type="submission" date="2017-07" db="EMBL/GenBank/DDBJ databases">
        <title>Genomes of Fischerella (Mastigocladus) sp. strains.</title>
        <authorList>
            <person name="Miller S.R."/>
        </authorList>
    </citation>
    <scope>NUCLEOTIDE SEQUENCE [LARGE SCALE GENOMIC DNA]</scope>
    <source>
        <strain evidence="2 3">CCMEE 5268</strain>
    </source>
</reference>
<comment type="caution">
    <text evidence="2">The sequence shown here is derived from an EMBL/GenBank/DDBJ whole genome shotgun (WGS) entry which is preliminary data.</text>
</comment>
<dbReference type="Pfam" id="PF12167">
    <property type="entry name" value="Arm-DNA-bind_2"/>
    <property type="match status" value="1"/>
</dbReference>
<dbReference type="EMBL" id="NMQA01000283">
    <property type="protein sequence ID" value="PLZ95704.1"/>
    <property type="molecule type" value="Genomic_DNA"/>
</dbReference>
<protein>
    <recommendedName>
        <fullName evidence="1">Min27-like integrase DNA-binding domain-containing protein</fullName>
    </recommendedName>
</protein>
<dbReference type="Proteomes" id="UP000235025">
    <property type="component" value="Unassembled WGS sequence"/>
</dbReference>
<dbReference type="InterPro" id="IPR022000">
    <property type="entry name" value="Min27-like_integrase_DNA_bind"/>
</dbReference>
<name>A0A2N6KB98_9CYAN</name>
<proteinExistence type="predicted"/>
<sequence>MNSQPSGGKSFKGTVQIKNSNKRLQLVFRYGEKRHYLSTGFTDTPANRKLAEIKAWLHY</sequence>
<evidence type="ECO:0000313" key="3">
    <source>
        <dbReference type="Proteomes" id="UP000235025"/>
    </source>
</evidence>
<organism evidence="2 3">
    <name type="scientific">Fischerella thermalis CCMEE 5268</name>
    <dbReference type="NCBI Taxonomy" id="2019662"/>
    <lineage>
        <taxon>Bacteria</taxon>
        <taxon>Bacillati</taxon>
        <taxon>Cyanobacteriota</taxon>
        <taxon>Cyanophyceae</taxon>
        <taxon>Nostocales</taxon>
        <taxon>Hapalosiphonaceae</taxon>
        <taxon>Fischerella</taxon>
    </lineage>
</organism>
<gene>
    <name evidence="2" type="ORF">CEN50_21585</name>
</gene>
<dbReference type="RefSeq" id="WP_102174720.1">
    <property type="nucleotide sequence ID" value="NZ_NMQA01000283.1"/>
</dbReference>